<sequence>MPPLSRKEILRQVDPTGRVVVLGGSLTLTHSYHAGRILLMSADPAAALTFTLPEAAATGNTFHFKVGILNTSNYIIATAGSDLMDGSLTNISTTADNEEGFQAANAVTITLDGNAQGGFRPGDWVELTDILINQWTVRGQTTTNSASGTTPFAT</sequence>
<comment type="caution">
    <text evidence="1">The sequence shown here is derived from an EMBL/GenBank/DDBJ whole genome shotgun (WGS) entry which is preliminary data.</text>
</comment>
<dbReference type="EMBL" id="LAZR01009693">
    <property type="protein sequence ID" value="KKM71133.1"/>
    <property type="molecule type" value="Genomic_DNA"/>
</dbReference>
<proteinExistence type="predicted"/>
<dbReference type="AlphaFoldDB" id="A0A0F9JN87"/>
<accession>A0A0F9JN87</accession>
<name>A0A0F9JN87_9ZZZZ</name>
<gene>
    <name evidence="1" type="ORF">LCGC14_1433730</name>
</gene>
<evidence type="ECO:0000313" key="1">
    <source>
        <dbReference type="EMBL" id="KKM71133.1"/>
    </source>
</evidence>
<protein>
    <submittedName>
        <fullName evidence="1">Uncharacterized protein</fullName>
    </submittedName>
</protein>
<reference evidence="1" key="1">
    <citation type="journal article" date="2015" name="Nature">
        <title>Complex archaea that bridge the gap between prokaryotes and eukaryotes.</title>
        <authorList>
            <person name="Spang A."/>
            <person name="Saw J.H."/>
            <person name="Jorgensen S.L."/>
            <person name="Zaremba-Niedzwiedzka K."/>
            <person name="Martijn J."/>
            <person name="Lind A.E."/>
            <person name="van Eijk R."/>
            <person name="Schleper C."/>
            <person name="Guy L."/>
            <person name="Ettema T.J."/>
        </authorList>
    </citation>
    <scope>NUCLEOTIDE SEQUENCE</scope>
</reference>
<organism evidence="1">
    <name type="scientific">marine sediment metagenome</name>
    <dbReference type="NCBI Taxonomy" id="412755"/>
    <lineage>
        <taxon>unclassified sequences</taxon>
        <taxon>metagenomes</taxon>
        <taxon>ecological metagenomes</taxon>
    </lineage>
</organism>